<evidence type="ECO:0000256" key="1">
    <source>
        <dbReference type="SAM" id="Phobius"/>
    </source>
</evidence>
<keyword evidence="1" id="KW-1133">Transmembrane helix</keyword>
<dbReference type="Proteomes" id="UP000185003">
    <property type="component" value="Unassembled WGS sequence"/>
</dbReference>
<keyword evidence="1" id="KW-0472">Membrane</keyword>
<keyword evidence="3" id="KW-1185">Reference proteome</keyword>
<feature type="transmembrane region" description="Helical" evidence="1">
    <location>
        <begin position="12"/>
        <end position="30"/>
    </location>
</feature>
<protein>
    <submittedName>
        <fullName evidence="2">Uncharacterized protein</fullName>
    </submittedName>
</protein>
<gene>
    <name evidence="2" type="ORF">SAMN04488055_1526</name>
</gene>
<proteinExistence type="predicted"/>
<organism evidence="2 3">
    <name type="scientific">Chitinophaga niabensis</name>
    <dbReference type="NCBI Taxonomy" id="536979"/>
    <lineage>
        <taxon>Bacteria</taxon>
        <taxon>Pseudomonadati</taxon>
        <taxon>Bacteroidota</taxon>
        <taxon>Chitinophagia</taxon>
        <taxon>Chitinophagales</taxon>
        <taxon>Chitinophagaceae</taxon>
        <taxon>Chitinophaga</taxon>
    </lineage>
</organism>
<accession>A0A1N6EE38</accession>
<sequence length="166" mass="18347">MLTFSQEIWLKILEGAIIGVPVLVIGSLIIKNLRAKPDALAELTKHLASCIHSINWLCWSVQHSPAAIRGNIKTYNSEMHKQLSDLMASRVLLAVQHAARYNTLAPVMAKVLALDWKVGKVVAGCLSLHPLQEAAAQKELINCHNEAVELDKELLKIVSDMLQVKE</sequence>
<name>A0A1N6EE38_9BACT</name>
<evidence type="ECO:0000313" key="3">
    <source>
        <dbReference type="Proteomes" id="UP000185003"/>
    </source>
</evidence>
<dbReference type="EMBL" id="FSRA01000001">
    <property type="protein sequence ID" value="SIN81289.1"/>
    <property type="molecule type" value="Genomic_DNA"/>
</dbReference>
<reference evidence="2 3" key="1">
    <citation type="submission" date="2016-11" db="EMBL/GenBank/DDBJ databases">
        <authorList>
            <person name="Jaros S."/>
            <person name="Januszkiewicz K."/>
            <person name="Wedrychowicz H."/>
        </authorList>
    </citation>
    <scope>NUCLEOTIDE SEQUENCE [LARGE SCALE GENOMIC DNA]</scope>
    <source>
        <strain evidence="2 3">DSM 24787</strain>
    </source>
</reference>
<evidence type="ECO:0000313" key="2">
    <source>
        <dbReference type="EMBL" id="SIN81289.1"/>
    </source>
</evidence>
<dbReference type="RefSeq" id="WP_074238665.1">
    <property type="nucleotide sequence ID" value="NZ_FSRA01000001.1"/>
</dbReference>
<dbReference type="AlphaFoldDB" id="A0A1N6EE38"/>
<keyword evidence="1" id="KW-0812">Transmembrane</keyword>